<feature type="signal peptide" evidence="4">
    <location>
        <begin position="1"/>
        <end position="21"/>
    </location>
</feature>
<dbReference type="Proteomes" id="UP000007875">
    <property type="component" value="Unassembled WGS sequence"/>
</dbReference>
<dbReference type="PROSITE" id="PS50923">
    <property type="entry name" value="SUSHI"/>
    <property type="match status" value="1"/>
</dbReference>
<dbReference type="HOGENOM" id="CLU_1212152_0_0_1"/>
<dbReference type="SMART" id="SM00032">
    <property type="entry name" value="CCP"/>
    <property type="match status" value="1"/>
</dbReference>
<keyword evidence="2" id="KW-0768">Sushi</keyword>
<comment type="caution">
    <text evidence="2">Lacks conserved residue(s) required for the propagation of feature annotation.</text>
</comment>
<reference evidence="6" key="3">
    <citation type="submission" date="2025-09" db="UniProtKB">
        <authorList>
            <consortium name="Ensembl"/>
        </authorList>
    </citation>
    <scope>IDENTIFICATION</scope>
</reference>
<evidence type="ECO:0000256" key="4">
    <source>
        <dbReference type="SAM" id="SignalP"/>
    </source>
</evidence>
<accession>H2ZLA2</accession>
<evidence type="ECO:0000256" key="2">
    <source>
        <dbReference type="PROSITE-ProRule" id="PRU00302"/>
    </source>
</evidence>
<dbReference type="Gene3D" id="2.10.70.10">
    <property type="entry name" value="Complement Module, domain 1"/>
    <property type="match status" value="1"/>
</dbReference>
<proteinExistence type="predicted"/>
<keyword evidence="3" id="KW-0812">Transmembrane</keyword>
<keyword evidence="7" id="KW-1185">Reference proteome</keyword>
<reference evidence="6" key="2">
    <citation type="submission" date="2025-08" db="UniProtKB">
        <authorList>
            <consortium name="Ensembl"/>
        </authorList>
    </citation>
    <scope>IDENTIFICATION</scope>
</reference>
<name>H2ZLA2_CIOSA</name>
<sequence>MCSFSIARLWLLLGAAGFVYCAPLSNTTIQPVLIDNSTVVSTTSTSSTTTTTVINDICRNSRCQATRYCVVDPEFAAGYRCCKKRICAKNEGRYCPEPGDIANTTRLPAIREKRFPFKPNEIVIYKCVPSYHYVMGSPTDIKCLSNGSWPFTRPRCVKYTLPAHEVPNIKHHEIKKPNDDPPSPPNNTVVIIIAVLCCLLLIFIAAWF</sequence>
<dbReference type="SUPFAM" id="SSF57535">
    <property type="entry name" value="Complement control module/SCR domain"/>
    <property type="match status" value="1"/>
</dbReference>
<evidence type="ECO:0000256" key="3">
    <source>
        <dbReference type="SAM" id="Phobius"/>
    </source>
</evidence>
<reference evidence="7" key="1">
    <citation type="submission" date="2003-08" db="EMBL/GenBank/DDBJ databases">
        <authorList>
            <person name="Birren B."/>
            <person name="Nusbaum C."/>
            <person name="Abebe A."/>
            <person name="Abouelleil A."/>
            <person name="Adekoya E."/>
            <person name="Ait-zahra M."/>
            <person name="Allen N."/>
            <person name="Allen T."/>
            <person name="An P."/>
            <person name="Anderson M."/>
            <person name="Anderson S."/>
            <person name="Arachchi H."/>
            <person name="Armbruster J."/>
            <person name="Bachantsang P."/>
            <person name="Baldwin J."/>
            <person name="Barry A."/>
            <person name="Bayul T."/>
            <person name="Blitshsteyn B."/>
            <person name="Bloom T."/>
            <person name="Blye J."/>
            <person name="Boguslavskiy L."/>
            <person name="Borowsky M."/>
            <person name="Boukhgalter B."/>
            <person name="Brunache A."/>
            <person name="Butler J."/>
            <person name="Calixte N."/>
            <person name="Calvo S."/>
            <person name="Camarata J."/>
            <person name="Campo K."/>
            <person name="Chang J."/>
            <person name="Cheshatsang Y."/>
            <person name="Citroen M."/>
            <person name="Collymore A."/>
            <person name="Considine T."/>
            <person name="Cook A."/>
            <person name="Cooke P."/>
            <person name="Corum B."/>
            <person name="Cuomo C."/>
            <person name="David R."/>
            <person name="Dawoe T."/>
            <person name="Degray S."/>
            <person name="Dodge S."/>
            <person name="Dooley K."/>
            <person name="Dorje P."/>
            <person name="Dorjee K."/>
            <person name="Dorris L."/>
            <person name="Duffey N."/>
            <person name="Dupes A."/>
            <person name="Elkins T."/>
            <person name="Engels R."/>
            <person name="Erickson J."/>
            <person name="Farina A."/>
            <person name="Faro S."/>
            <person name="Ferreira P."/>
            <person name="Fischer H."/>
            <person name="Fitzgerald M."/>
            <person name="Foley K."/>
            <person name="Gage D."/>
            <person name="Galagan J."/>
            <person name="Gearin G."/>
            <person name="Gnerre S."/>
            <person name="Gnirke A."/>
            <person name="Goyette A."/>
            <person name="Graham J."/>
            <person name="Grandbois E."/>
            <person name="Gyaltsen K."/>
            <person name="Hafez N."/>
            <person name="Hagopian D."/>
            <person name="Hagos B."/>
            <person name="Hall J."/>
            <person name="Hatcher B."/>
            <person name="Heller A."/>
            <person name="Higgins H."/>
            <person name="Honan T."/>
            <person name="Horn A."/>
            <person name="Houde N."/>
            <person name="Hughes L."/>
            <person name="Hulme W."/>
            <person name="Husby E."/>
            <person name="Iliev I."/>
            <person name="Jaffe D."/>
            <person name="Jones C."/>
            <person name="Kamal M."/>
            <person name="Kamat A."/>
            <person name="Kamvysselis M."/>
            <person name="Karlsson E."/>
            <person name="Kells C."/>
            <person name="Kieu A."/>
            <person name="Kisner P."/>
            <person name="Kodira C."/>
            <person name="Kulbokas E."/>
            <person name="Labutti K."/>
            <person name="Lama D."/>
            <person name="Landers T."/>
            <person name="Leger J."/>
            <person name="Levine S."/>
            <person name="Lewis D."/>
            <person name="Lewis T."/>
            <person name="Lindblad-toh K."/>
            <person name="Liu X."/>
            <person name="Lokyitsang T."/>
            <person name="Lokyitsang Y."/>
            <person name="Lucien O."/>
            <person name="Lui A."/>
            <person name="Ma L.J."/>
            <person name="Mabbitt R."/>
            <person name="Macdonald J."/>
            <person name="Maclean C."/>
            <person name="Major J."/>
            <person name="Manning J."/>
            <person name="Marabella R."/>
            <person name="Maru K."/>
            <person name="Matthews C."/>
            <person name="Mauceli E."/>
            <person name="Mccarthy M."/>
            <person name="Mcdonough S."/>
            <person name="Mcghee T."/>
            <person name="Meldrim J."/>
            <person name="Meneus L."/>
            <person name="Mesirov J."/>
            <person name="Mihalev A."/>
            <person name="Mihova T."/>
            <person name="Mikkelsen T."/>
            <person name="Mlenga V."/>
            <person name="Moru K."/>
            <person name="Mozes J."/>
            <person name="Mulrain L."/>
            <person name="Munson G."/>
            <person name="Naylor J."/>
            <person name="Newes C."/>
            <person name="Nguyen C."/>
            <person name="Nguyen N."/>
            <person name="Nguyen T."/>
            <person name="Nicol R."/>
            <person name="Nielsen C."/>
            <person name="Nizzari M."/>
            <person name="Norbu C."/>
            <person name="Norbu N."/>
            <person name="O'donnell P."/>
            <person name="Okoawo O."/>
            <person name="O'leary S."/>
            <person name="Omotosho B."/>
            <person name="O'neill K."/>
            <person name="Osman S."/>
            <person name="Parker S."/>
            <person name="Perrin D."/>
            <person name="Phunkhang P."/>
            <person name="Piqani B."/>
            <person name="Purcell S."/>
            <person name="Rachupka T."/>
            <person name="Ramasamy U."/>
            <person name="Rameau R."/>
            <person name="Ray V."/>
            <person name="Raymond C."/>
            <person name="Retta R."/>
            <person name="Richardson S."/>
            <person name="Rise C."/>
            <person name="Rodriguez J."/>
            <person name="Rogers J."/>
            <person name="Rogov P."/>
            <person name="Rutman M."/>
            <person name="Schupbach R."/>
            <person name="Seaman C."/>
            <person name="Settipalli S."/>
            <person name="Sharpe T."/>
            <person name="Sheridan J."/>
            <person name="Sherpa N."/>
            <person name="Shi J."/>
            <person name="Smirnov S."/>
            <person name="Smith C."/>
            <person name="Sougnez C."/>
            <person name="Spencer B."/>
            <person name="Stalker J."/>
            <person name="Stange-thomann N."/>
            <person name="Stavropoulos S."/>
            <person name="Stetson K."/>
            <person name="Stone C."/>
            <person name="Stone S."/>
            <person name="Stubbs M."/>
            <person name="Talamas J."/>
            <person name="Tchuinga P."/>
            <person name="Tenzing P."/>
            <person name="Tesfaye S."/>
            <person name="Theodore J."/>
            <person name="Thoulutsang Y."/>
            <person name="Topham K."/>
            <person name="Towey S."/>
            <person name="Tsamla T."/>
            <person name="Tsomo N."/>
            <person name="Vallee D."/>
            <person name="Vassiliev H."/>
            <person name="Venkataraman V."/>
            <person name="Vinson J."/>
            <person name="Vo A."/>
            <person name="Wade C."/>
            <person name="Wang S."/>
            <person name="Wangchuk T."/>
            <person name="Wangdi T."/>
            <person name="Whittaker C."/>
            <person name="Wilkinson J."/>
            <person name="Wu Y."/>
            <person name="Wyman D."/>
            <person name="Yadav S."/>
            <person name="Yang S."/>
            <person name="Yang X."/>
            <person name="Yeager S."/>
            <person name="Yee E."/>
            <person name="Young G."/>
            <person name="Zainoun J."/>
            <person name="Zembeck L."/>
            <person name="Zimmer A."/>
            <person name="Zody M."/>
            <person name="Lander E."/>
        </authorList>
    </citation>
    <scope>NUCLEOTIDE SEQUENCE [LARGE SCALE GENOMIC DNA]</scope>
</reference>
<evidence type="ECO:0000313" key="6">
    <source>
        <dbReference type="Ensembl" id="ENSCSAVP00000018368.1"/>
    </source>
</evidence>
<organism evidence="6 7">
    <name type="scientific">Ciona savignyi</name>
    <name type="common">Pacific transparent sea squirt</name>
    <dbReference type="NCBI Taxonomy" id="51511"/>
    <lineage>
        <taxon>Eukaryota</taxon>
        <taxon>Metazoa</taxon>
        <taxon>Chordata</taxon>
        <taxon>Tunicata</taxon>
        <taxon>Ascidiacea</taxon>
        <taxon>Phlebobranchia</taxon>
        <taxon>Cionidae</taxon>
        <taxon>Ciona</taxon>
    </lineage>
</organism>
<evidence type="ECO:0000259" key="5">
    <source>
        <dbReference type="PROSITE" id="PS50923"/>
    </source>
</evidence>
<keyword evidence="1" id="KW-1015">Disulfide bond</keyword>
<dbReference type="CDD" id="cd00033">
    <property type="entry name" value="CCP"/>
    <property type="match status" value="1"/>
</dbReference>
<feature type="chain" id="PRO_5003579067" description="Sushi domain-containing protein" evidence="4">
    <location>
        <begin position="22"/>
        <end position="208"/>
    </location>
</feature>
<evidence type="ECO:0000256" key="1">
    <source>
        <dbReference type="ARBA" id="ARBA00023157"/>
    </source>
</evidence>
<feature type="transmembrane region" description="Helical" evidence="3">
    <location>
        <begin position="188"/>
        <end position="207"/>
    </location>
</feature>
<dbReference type="Pfam" id="PF00084">
    <property type="entry name" value="Sushi"/>
    <property type="match status" value="1"/>
</dbReference>
<dbReference type="InterPro" id="IPR000436">
    <property type="entry name" value="Sushi_SCR_CCP_dom"/>
</dbReference>
<dbReference type="AlphaFoldDB" id="H2ZLA2"/>
<feature type="domain" description="Sushi" evidence="5">
    <location>
        <begin position="93"/>
        <end position="158"/>
    </location>
</feature>
<dbReference type="Ensembl" id="ENSCSAVT00000018568.1">
    <property type="protein sequence ID" value="ENSCSAVP00000018368.1"/>
    <property type="gene ID" value="ENSCSAVG00000010784.1"/>
</dbReference>
<keyword evidence="3" id="KW-0472">Membrane</keyword>
<dbReference type="GeneTree" id="ENSGT00530000067123"/>
<dbReference type="InParanoid" id="H2ZLA2"/>
<keyword evidence="3" id="KW-1133">Transmembrane helix</keyword>
<protein>
    <recommendedName>
        <fullName evidence="5">Sushi domain-containing protein</fullName>
    </recommendedName>
</protein>
<dbReference type="InterPro" id="IPR035976">
    <property type="entry name" value="Sushi/SCR/CCP_sf"/>
</dbReference>
<evidence type="ECO:0000313" key="7">
    <source>
        <dbReference type="Proteomes" id="UP000007875"/>
    </source>
</evidence>
<keyword evidence="4" id="KW-0732">Signal</keyword>
<dbReference type="OMA" id="CKKRICA"/>